<evidence type="ECO:0000256" key="1">
    <source>
        <dbReference type="ARBA" id="ARBA00006484"/>
    </source>
</evidence>
<dbReference type="FunFam" id="3.40.50.720:FF:000315">
    <property type="entry name" value="(+)-neomenthol dehydrogenase"/>
    <property type="match status" value="1"/>
</dbReference>
<dbReference type="CDD" id="cd16338">
    <property type="entry name" value="CpcT"/>
    <property type="match status" value="1"/>
</dbReference>
<keyword evidence="5" id="KW-0456">Lyase</keyword>
<reference evidence="6" key="2">
    <citation type="submission" date="2019-01" db="UniProtKB">
        <authorList>
            <consortium name="EnsemblPlants"/>
        </authorList>
    </citation>
    <scope>IDENTIFICATION</scope>
    <source>
        <strain evidence="6">cv. Heinz 1706</strain>
    </source>
</reference>
<keyword evidence="3" id="KW-0521">NADP</keyword>
<reference evidence="6" key="1">
    <citation type="journal article" date="2012" name="Nature">
        <title>The tomato genome sequence provides insights into fleshy fruit evolution.</title>
        <authorList>
            <consortium name="Tomato Genome Consortium"/>
        </authorList>
    </citation>
    <scope>NUCLEOTIDE SEQUENCE [LARGE SCALE GENOMIC DNA]</scope>
    <source>
        <strain evidence="6">cv. Heinz 1706</strain>
    </source>
</reference>
<dbReference type="InterPro" id="IPR010404">
    <property type="entry name" value="CpcT/CpeT"/>
</dbReference>
<evidence type="ECO:0000256" key="3">
    <source>
        <dbReference type="ARBA" id="ARBA00022857"/>
    </source>
</evidence>
<dbReference type="PANTHER" id="PTHR35137:SF1">
    <property type="entry name" value="CHROMOPHORE LYASE CRL, CHLOROPLASTIC"/>
    <property type="match status" value="1"/>
</dbReference>
<name>A0A3Q7GX38_SOLLC</name>
<dbReference type="InterPro" id="IPR038672">
    <property type="entry name" value="CpcT/CpeT_sf"/>
</dbReference>
<dbReference type="Gene3D" id="2.40.128.590">
    <property type="entry name" value="CpcT/CpeT domain"/>
    <property type="match status" value="2"/>
</dbReference>
<dbReference type="InterPro" id="IPR036291">
    <property type="entry name" value="NAD(P)-bd_dom_sf"/>
</dbReference>
<dbReference type="InterPro" id="IPR045313">
    <property type="entry name" value="CBR1-like"/>
</dbReference>
<dbReference type="GO" id="GO:0016829">
    <property type="term" value="F:lyase activity"/>
    <property type="evidence" value="ECO:0007669"/>
    <property type="project" value="UniProtKB-KW"/>
</dbReference>
<dbReference type="EnsemblPlants" id="Solyc06g068740.3.1">
    <property type="protein sequence ID" value="Solyc06g068740.3.1"/>
    <property type="gene ID" value="Solyc06g068740.3"/>
</dbReference>
<dbReference type="PANTHER" id="PTHR35137">
    <property type="entry name" value="CHROMOPHORE LYASE CRL, CHLOROPLASTIC"/>
    <property type="match status" value="1"/>
</dbReference>
<organism evidence="6">
    <name type="scientific">Solanum lycopersicum</name>
    <name type="common">Tomato</name>
    <name type="synonym">Lycopersicon esculentum</name>
    <dbReference type="NCBI Taxonomy" id="4081"/>
    <lineage>
        <taxon>Eukaryota</taxon>
        <taxon>Viridiplantae</taxon>
        <taxon>Streptophyta</taxon>
        <taxon>Embryophyta</taxon>
        <taxon>Tracheophyta</taxon>
        <taxon>Spermatophyta</taxon>
        <taxon>Magnoliopsida</taxon>
        <taxon>eudicotyledons</taxon>
        <taxon>Gunneridae</taxon>
        <taxon>Pentapetalae</taxon>
        <taxon>asterids</taxon>
        <taxon>lamiids</taxon>
        <taxon>Solanales</taxon>
        <taxon>Solanaceae</taxon>
        <taxon>Solanoideae</taxon>
        <taxon>Solaneae</taxon>
        <taxon>Solanum</taxon>
        <taxon>Solanum subgen. Lycopersicon</taxon>
    </lineage>
</organism>
<dbReference type="Proteomes" id="UP000004994">
    <property type="component" value="Chromosome 6"/>
</dbReference>
<evidence type="ECO:0000313" key="7">
    <source>
        <dbReference type="Proteomes" id="UP000004994"/>
    </source>
</evidence>
<accession>A0A3Q7GX38</accession>
<protein>
    <submittedName>
        <fullName evidence="6">Uncharacterized protein</fullName>
    </submittedName>
</protein>
<keyword evidence="4" id="KW-0560">Oxidoreductase</keyword>
<evidence type="ECO:0000256" key="4">
    <source>
        <dbReference type="ARBA" id="ARBA00023002"/>
    </source>
</evidence>
<dbReference type="CDD" id="cd05324">
    <property type="entry name" value="carb_red_PTCR-like_SDR_c"/>
    <property type="match status" value="1"/>
</dbReference>
<dbReference type="Gene3D" id="3.40.50.720">
    <property type="entry name" value="NAD(P)-binding Rossmann-like Domain"/>
    <property type="match status" value="1"/>
</dbReference>
<proteinExistence type="inferred from homology"/>
<dbReference type="InParanoid" id="A0A3Q7GX38"/>
<dbReference type="SUPFAM" id="SSF51735">
    <property type="entry name" value="NAD(P)-binding Rossmann-fold domains"/>
    <property type="match status" value="1"/>
</dbReference>
<keyword evidence="7" id="KW-1185">Reference proteome</keyword>
<comment type="similarity">
    <text evidence="2">Belongs to the CpcT/CpeT biliprotein lyase family.</text>
</comment>
<comment type="similarity">
    <text evidence="1">Belongs to the short-chain dehydrogenases/reductases (SDR) family.</text>
</comment>
<evidence type="ECO:0000256" key="5">
    <source>
        <dbReference type="ARBA" id="ARBA00023239"/>
    </source>
</evidence>
<dbReference type="Pfam" id="PF06206">
    <property type="entry name" value="CpeT"/>
    <property type="match status" value="2"/>
</dbReference>
<dbReference type="InterPro" id="IPR002347">
    <property type="entry name" value="SDR_fam"/>
</dbReference>
<dbReference type="PRINTS" id="PR00080">
    <property type="entry name" value="SDRFAMILY"/>
</dbReference>
<dbReference type="STRING" id="4081.A0A3Q7GX38"/>
<evidence type="ECO:0000256" key="2">
    <source>
        <dbReference type="ARBA" id="ARBA00008206"/>
    </source>
</evidence>
<dbReference type="Gramene" id="Solyc06g068740.3.1">
    <property type="protein sequence ID" value="Solyc06g068740.3.1"/>
    <property type="gene ID" value="Solyc06g068740.3"/>
</dbReference>
<dbReference type="PRINTS" id="PR00081">
    <property type="entry name" value="GDHRDH"/>
</dbReference>
<dbReference type="GO" id="GO:0016616">
    <property type="term" value="F:oxidoreductase activity, acting on the CH-OH group of donors, NAD or NADP as acceptor"/>
    <property type="evidence" value="ECO:0007669"/>
    <property type="project" value="InterPro"/>
</dbReference>
<evidence type="ECO:0000313" key="6">
    <source>
        <dbReference type="EnsemblPlants" id="Solyc06g068740.3.1"/>
    </source>
</evidence>
<dbReference type="AlphaFoldDB" id="A0A3Q7GX38"/>
<dbReference type="PaxDb" id="4081-Solyc06g068750.2.1"/>
<dbReference type="Pfam" id="PF00106">
    <property type="entry name" value="adh_short"/>
    <property type="match status" value="1"/>
</dbReference>
<sequence>MGKKERAQERREQRRQEISLLRTIPYSDQQSLIADLEKKYEIIDLVYSWFTSILPSCLCTSSMLSEDLDNYAPKCFDYGLLYGVDSEHYTYRRKMIFRWWSNETIAVVTGSNRGIGFEIAHQLASHGLTVVLTSRETRVGEEATKIMQEKGLNVVFHQLDIVDPVSVETFSDWIKENYGGLDILINNAGVNFNFGTDNSVEYAETVIQTNYFGTKSMTKAMIPLMRPSPFGARIVNVTSRLGRLNGRRNRIANVSLRQQLEDVDSLSEELIDSTVNSFLEQVKNGTWESGGWPQVFTDYSLSKLAANAYTRLMARILSDQPEGHKIYMNCYCPGWVKTAMTDWAGHTSPEVAADTAVWLALTSDQIVSALKLDTTDPIPSPWPHQFHATTIMNYTGGLRKVDLWYDWPNKRYLHINQYQLGKKLYDVEWQNGTSFYFTLDSTQECTVKHFPVGILRPNWLEGANYLGQRYKDGFLCNVWEKIDFLHYYEDVATQIPVYWQFYDGLIEHIITFEVGKVLEDSKWQAPAYCFKEMEKGKLTLQDRKSLVLVGGALLLRRLTKSTTRWDHARIVAESLNGEKFSKEQAARDPDNYFNFRWLSCPAADMVDGSKVLYFEQAFWRTPHKPFRQLRELQYLISNRTLLQRFFMVKPCAKELKCDVEEDYQELNRSMKLNSRIPATLLQFPFFWLSTYAIRDAEEYKNFCDRPRDQRPQPEEVIGDIAEHLTTIHLKRCERGKRCLYEGSTPADGFPNSWQNGATYCTSELAVLKNNEIHAWDRGFDDDGNQVWGVKGGPYEFKPAPSSSFNDVLNPLSFASQPLGKRIEGSFVLQE</sequence>